<accession>A0A2J6QVJ9</accession>
<organism evidence="3 4">
    <name type="scientific">Hyaloscypha variabilis (strain UAMH 11265 / GT02V1 / F)</name>
    <name type="common">Meliniomyces variabilis</name>
    <dbReference type="NCBI Taxonomy" id="1149755"/>
    <lineage>
        <taxon>Eukaryota</taxon>
        <taxon>Fungi</taxon>
        <taxon>Dikarya</taxon>
        <taxon>Ascomycota</taxon>
        <taxon>Pezizomycotina</taxon>
        <taxon>Leotiomycetes</taxon>
        <taxon>Helotiales</taxon>
        <taxon>Hyaloscyphaceae</taxon>
        <taxon>Hyaloscypha</taxon>
        <taxon>Hyaloscypha variabilis</taxon>
    </lineage>
</organism>
<dbReference type="Pfam" id="PF06985">
    <property type="entry name" value="HET"/>
    <property type="match status" value="1"/>
</dbReference>
<dbReference type="InterPro" id="IPR052895">
    <property type="entry name" value="HetReg/Transcr_Mod"/>
</dbReference>
<protein>
    <submittedName>
        <fullName evidence="3">HET-domain-containing protein</fullName>
    </submittedName>
</protein>
<keyword evidence="4" id="KW-1185">Reference proteome</keyword>
<dbReference type="InterPro" id="IPR010730">
    <property type="entry name" value="HET"/>
</dbReference>
<dbReference type="PANTHER" id="PTHR24148">
    <property type="entry name" value="ANKYRIN REPEAT DOMAIN-CONTAINING PROTEIN 39 HOMOLOG-RELATED"/>
    <property type="match status" value="1"/>
</dbReference>
<feature type="compositionally biased region" description="Polar residues" evidence="1">
    <location>
        <begin position="238"/>
        <end position="255"/>
    </location>
</feature>
<feature type="compositionally biased region" description="Basic and acidic residues" evidence="1">
    <location>
        <begin position="74"/>
        <end position="90"/>
    </location>
</feature>
<dbReference type="PANTHER" id="PTHR24148:SF82">
    <property type="entry name" value="HETEROKARYON INCOMPATIBILITY DOMAIN-CONTAINING PROTEIN"/>
    <property type="match status" value="1"/>
</dbReference>
<feature type="region of interest" description="Disordered" evidence="1">
    <location>
        <begin position="238"/>
        <end position="261"/>
    </location>
</feature>
<feature type="domain" description="Heterokaryon incompatibility" evidence="2">
    <location>
        <begin position="321"/>
        <end position="475"/>
    </location>
</feature>
<evidence type="ECO:0000259" key="2">
    <source>
        <dbReference type="Pfam" id="PF06985"/>
    </source>
</evidence>
<name>A0A2J6QVJ9_HYAVF</name>
<sequence length="1064" mass="120229">MENANSRQTIMQRLLNAATSLLRRTGIWDKFKVLVQGFKDAVGFGQKPATVPHTESPAGPQQDIESPAPSPRPDITHHEAQGEASSERSDTSGACHANNHASDVLGLQSNDQDTTKKDILVGNITEALQKGVPRPLANPGASGQPNSSGQPVFSIRETYESRVEELDAVYSRIVPESGRPRKPKVNKSAPTDDYDNQVAEYVFSSLMVALPEPQSSSGDTGIAFQQLAYNKLKDNIVHTNADSKPTGSPADTTTPVPDEGPVEPEIEAVLVNYRTWDRELYSKLSLDRQSIRLVEILPGLLGDDVSIRMDVHPLNEVAMQYEALSYVWGNPEPAKKIFVNAVEVSINPNLYDALISLRQPNRERRIWIDAICLNQMSLAERSKEVQKMGRIYSLAKTVNVFLGAPSQSNSTFIDKLLKFLNRDDEGQAAVRYAKEGPRGLDRICEKCQTNVPDVCKGFVEACLQPWWGRIWTLQEFYLADRDPMWYWGREHASNGSLKRDFSLLMNLVWDLWRSEDANGRVLSDLKMKIAKPIGSFNVDAERISALISRRYRTDGFDTPRRLYRELTARATNPRDFIYGLRAIFNPVFGRVFVPDYQMRTELLFACLAIFLIQFEAWGDVLWWYPSRYAAGKGVFPSWLPNFTQRIVPHELDVQPLDQAAVEKPEPKLVVLNHRLHAQGYNLDKVYGHRHLDKTDGQKIFQELWQFDHCMNNNHECHEFFVKGAAPEDLWLGVFLDMYGSHYAKWTFFNSAFRGALIQSTIKPEDGEKLPRQVAECIPCWDLLQWHALRTTTPGLSEALGHDVHNAGPGYLENIFSPRMGTVFRTAFADFFIGACLFDWNHLSIWLNRFPNATQWCKGNDKYWTEIQESLPDNTEKRAKAIADAYSGYETEIAPEVMRISWCSSFYYTFLAYVILLDCDDHASLARMIPKLQTAGEKLRNIYLSTTSTQIEDLAAAVPSVATRVSHYSTVIGLFRGRYLLWTDGGFRGISCPGVETCCDKKSVVAIVDGLSFPVIVRDYDEKTGEGWLAGCALIRGADMLNRDAERAVLPPDYKRGEKRVFKFR</sequence>
<evidence type="ECO:0000313" key="3">
    <source>
        <dbReference type="EMBL" id="PMD30285.1"/>
    </source>
</evidence>
<feature type="region of interest" description="Disordered" evidence="1">
    <location>
        <begin position="131"/>
        <end position="151"/>
    </location>
</feature>
<dbReference type="Proteomes" id="UP000235786">
    <property type="component" value="Unassembled WGS sequence"/>
</dbReference>
<dbReference type="EMBL" id="KZ613968">
    <property type="protein sequence ID" value="PMD30285.1"/>
    <property type="molecule type" value="Genomic_DNA"/>
</dbReference>
<feature type="compositionally biased region" description="Polar residues" evidence="1">
    <location>
        <begin position="141"/>
        <end position="151"/>
    </location>
</feature>
<feature type="region of interest" description="Disordered" evidence="1">
    <location>
        <begin position="46"/>
        <end position="110"/>
    </location>
</feature>
<dbReference type="STRING" id="1149755.A0A2J6QVJ9"/>
<reference evidence="3 4" key="1">
    <citation type="submission" date="2016-04" db="EMBL/GenBank/DDBJ databases">
        <title>A degradative enzymes factory behind the ericoid mycorrhizal symbiosis.</title>
        <authorList>
            <consortium name="DOE Joint Genome Institute"/>
            <person name="Martino E."/>
            <person name="Morin E."/>
            <person name="Grelet G."/>
            <person name="Kuo A."/>
            <person name="Kohler A."/>
            <person name="Daghino S."/>
            <person name="Barry K."/>
            <person name="Choi C."/>
            <person name="Cichocki N."/>
            <person name="Clum A."/>
            <person name="Copeland A."/>
            <person name="Hainaut M."/>
            <person name="Haridas S."/>
            <person name="Labutti K."/>
            <person name="Lindquist E."/>
            <person name="Lipzen A."/>
            <person name="Khouja H.-R."/>
            <person name="Murat C."/>
            <person name="Ohm R."/>
            <person name="Olson A."/>
            <person name="Spatafora J."/>
            <person name="Veneault-Fourrey C."/>
            <person name="Henrissat B."/>
            <person name="Grigoriev I."/>
            <person name="Martin F."/>
            <person name="Perotto S."/>
        </authorList>
    </citation>
    <scope>NUCLEOTIDE SEQUENCE [LARGE SCALE GENOMIC DNA]</scope>
    <source>
        <strain evidence="3 4">F</strain>
    </source>
</reference>
<gene>
    <name evidence="3" type="ORF">L207DRAFT_474130</name>
</gene>
<dbReference type="AlphaFoldDB" id="A0A2J6QVJ9"/>
<dbReference type="OrthoDB" id="5029321at2759"/>
<evidence type="ECO:0000256" key="1">
    <source>
        <dbReference type="SAM" id="MobiDB-lite"/>
    </source>
</evidence>
<proteinExistence type="predicted"/>
<evidence type="ECO:0000313" key="4">
    <source>
        <dbReference type="Proteomes" id="UP000235786"/>
    </source>
</evidence>